<feature type="binding site" evidence="10">
    <location>
        <begin position="175"/>
        <end position="176"/>
    </location>
    <ligand>
        <name>substrate</name>
    </ligand>
</feature>
<dbReference type="InterPro" id="IPR002637">
    <property type="entry name" value="RdgB/HAM1"/>
</dbReference>
<dbReference type="GO" id="GO:0009146">
    <property type="term" value="P:purine nucleoside triphosphate catabolic process"/>
    <property type="evidence" value="ECO:0007669"/>
    <property type="project" value="UniProtKB-UniRule"/>
</dbReference>
<dbReference type="Pfam" id="PF01725">
    <property type="entry name" value="Ham1p_like"/>
    <property type="match status" value="1"/>
</dbReference>
<feature type="active site" description="Proton acceptor" evidence="10">
    <location>
        <position position="66"/>
    </location>
</feature>
<dbReference type="GO" id="GO:0036220">
    <property type="term" value="F:ITP diphosphatase activity"/>
    <property type="evidence" value="ECO:0007669"/>
    <property type="project" value="UniProtKB-UniRule"/>
</dbReference>
<dbReference type="InterPro" id="IPR029001">
    <property type="entry name" value="ITPase-like_fam"/>
</dbReference>
<dbReference type="GO" id="GO:0046872">
    <property type="term" value="F:metal ion binding"/>
    <property type="evidence" value="ECO:0007669"/>
    <property type="project" value="UniProtKB-KW"/>
</dbReference>
<protein>
    <recommendedName>
        <fullName evidence="10">dITP/XTP pyrophosphatase</fullName>
        <ecNumber evidence="10">3.6.1.66</ecNumber>
    </recommendedName>
    <alternativeName>
        <fullName evidence="10">Non-canonical purine NTP pyrophosphatase</fullName>
    </alternativeName>
    <alternativeName>
        <fullName evidence="10">Non-standard purine NTP pyrophosphatase</fullName>
    </alternativeName>
    <alternativeName>
        <fullName evidence="10">Nucleoside-triphosphate diphosphatase</fullName>
    </alternativeName>
    <alternativeName>
        <fullName evidence="10">Nucleoside-triphosphate pyrophosphatase</fullName>
        <shortName evidence="10">NTPase</shortName>
    </alternativeName>
</protein>
<proteinExistence type="inferred from homology"/>
<evidence type="ECO:0000256" key="2">
    <source>
        <dbReference type="ARBA" id="ARBA00011738"/>
    </source>
</evidence>
<dbReference type="EMBL" id="LR134523">
    <property type="protein sequence ID" value="VEJ35717.1"/>
    <property type="molecule type" value="Genomic_DNA"/>
</dbReference>
<evidence type="ECO:0000256" key="11">
    <source>
        <dbReference type="RuleBase" id="RU003781"/>
    </source>
</evidence>
<keyword evidence="7 10" id="KW-0546">Nucleotide metabolism</keyword>
<dbReference type="RefSeq" id="WP_126465479.1">
    <property type="nucleotide sequence ID" value="NZ_LR134523.1"/>
</dbReference>
<dbReference type="NCBIfam" id="TIGR00042">
    <property type="entry name" value="RdgB/HAM1 family non-canonical purine NTP pyrophosphatase"/>
    <property type="match status" value="1"/>
</dbReference>
<feature type="binding site" evidence="10">
    <location>
        <position position="66"/>
    </location>
    <ligand>
        <name>Mg(2+)</name>
        <dbReference type="ChEBI" id="CHEBI:18420"/>
    </ligand>
</feature>
<dbReference type="HAMAP" id="MF_01405">
    <property type="entry name" value="Non_canon_purine_NTPase"/>
    <property type="match status" value="1"/>
</dbReference>
<dbReference type="AlphaFoldDB" id="A0A3S5F7W0"/>
<accession>A0A3S5F7W0</accession>
<keyword evidence="6 10" id="KW-0460">Magnesium</keyword>
<organism evidence="12 13">
    <name type="scientific">Aedoeadaptatus ivorii</name>
    <dbReference type="NCBI Taxonomy" id="54006"/>
    <lineage>
        <taxon>Bacteria</taxon>
        <taxon>Bacillati</taxon>
        <taxon>Bacillota</taxon>
        <taxon>Tissierellia</taxon>
        <taxon>Tissierellales</taxon>
        <taxon>Peptoniphilaceae</taxon>
        <taxon>Aedoeadaptatus</taxon>
    </lineage>
</organism>
<keyword evidence="13" id="KW-1185">Reference proteome</keyword>
<comment type="function">
    <text evidence="10">Pyrophosphatase that catalyzes the hydrolysis of nucleoside triphosphates to their monophosphate derivatives, with a high preference for the non-canonical purine nucleotides XTP (xanthosine triphosphate), dITP (deoxyinosine triphosphate) and ITP. Seems to function as a house-cleaning enzyme that removes non-canonical purine nucleotides from the nucleotide pool, thus preventing their incorporation into DNA/RNA and avoiding chromosomal lesions.</text>
</comment>
<dbReference type="Gene3D" id="3.90.950.10">
    <property type="match status" value="1"/>
</dbReference>
<dbReference type="Proteomes" id="UP000269544">
    <property type="component" value="Chromosome"/>
</dbReference>
<name>A0A3S5F7W0_9FIRM</name>
<dbReference type="PANTHER" id="PTHR11067">
    <property type="entry name" value="INOSINE TRIPHOSPHATE PYROPHOSPHATASE/HAM1 PROTEIN"/>
    <property type="match status" value="1"/>
</dbReference>
<evidence type="ECO:0000256" key="9">
    <source>
        <dbReference type="ARBA" id="ARBA00052017"/>
    </source>
</evidence>
<evidence type="ECO:0000313" key="12">
    <source>
        <dbReference type="EMBL" id="VEJ35717.1"/>
    </source>
</evidence>
<evidence type="ECO:0000256" key="1">
    <source>
        <dbReference type="ARBA" id="ARBA00008023"/>
    </source>
</evidence>
<evidence type="ECO:0000256" key="7">
    <source>
        <dbReference type="ARBA" id="ARBA00023080"/>
    </source>
</evidence>
<feature type="binding site" evidence="10">
    <location>
        <begin position="7"/>
        <end position="12"/>
    </location>
    <ligand>
        <name>substrate</name>
    </ligand>
</feature>
<dbReference type="KEGG" id="piv:NCTC13079_00882"/>
<reference evidence="12 13" key="1">
    <citation type="submission" date="2018-12" db="EMBL/GenBank/DDBJ databases">
        <authorList>
            <consortium name="Pathogen Informatics"/>
        </authorList>
    </citation>
    <scope>NUCLEOTIDE SEQUENCE [LARGE SCALE GENOMIC DNA]</scope>
    <source>
        <strain evidence="12 13">NCTC13079</strain>
    </source>
</reference>
<dbReference type="SUPFAM" id="SSF52972">
    <property type="entry name" value="ITPase-like"/>
    <property type="match status" value="1"/>
</dbReference>
<comment type="catalytic activity">
    <reaction evidence="8 10">
        <text>dITP + H2O = dIMP + diphosphate + H(+)</text>
        <dbReference type="Rhea" id="RHEA:28342"/>
        <dbReference type="ChEBI" id="CHEBI:15377"/>
        <dbReference type="ChEBI" id="CHEBI:15378"/>
        <dbReference type="ChEBI" id="CHEBI:33019"/>
        <dbReference type="ChEBI" id="CHEBI:61194"/>
        <dbReference type="ChEBI" id="CHEBI:61382"/>
        <dbReference type="EC" id="3.6.1.66"/>
    </reaction>
</comment>
<comment type="catalytic activity">
    <reaction evidence="10">
        <text>ITP + H2O = IMP + diphosphate + H(+)</text>
        <dbReference type="Rhea" id="RHEA:29399"/>
        <dbReference type="ChEBI" id="CHEBI:15377"/>
        <dbReference type="ChEBI" id="CHEBI:15378"/>
        <dbReference type="ChEBI" id="CHEBI:33019"/>
        <dbReference type="ChEBI" id="CHEBI:58053"/>
        <dbReference type="ChEBI" id="CHEBI:61402"/>
        <dbReference type="EC" id="3.6.1.66"/>
    </reaction>
</comment>
<sequence length="194" mass="21227">MKIIVSTDNRHKLQEIREMLGFVAEIVSKTEAGFGDVYVVEDGDSLEANAIKKVEPLEGEVVIGDDTGLFVDALDGAPGVYSSRYSGADGDDAKNRAKLLRAMEDAQCRDAHFTTVIAVKKKDGTIYTVEGTVYGTIAERERGEDGFGYDALFIPEGSDRTFAEMQADEKNACSHRRRALDALKKSLLEIGEKI</sequence>
<evidence type="ECO:0000256" key="6">
    <source>
        <dbReference type="ARBA" id="ARBA00022842"/>
    </source>
</evidence>
<dbReference type="FunFam" id="3.90.950.10:FF:000001">
    <property type="entry name" value="dITP/XTP pyrophosphatase"/>
    <property type="match status" value="1"/>
</dbReference>
<evidence type="ECO:0000256" key="8">
    <source>
        <dbReference type="ARBA" id="ARBA00051875"/>
    </source>
</evidence>
<dbReference type="CDD" id="cd00515">
    <property type="entry name" value="HAM1"/>
    <property type="match status" value="1"/>
</dbReference>
<keyword evidence="5 10" id="KW-0378">Hydrolase</keyword>
<comment type="similarity">
    <text evidence="1 10 11">Belongs to the HAM1 NTPase family.</text>
</comment>
<keyword evidence="4 10" id="KW-0547">Nucleotide-binding</keyword>
<dbReference type="GO" id="GO:0000166">
    <property type="term" value="F:nucleotide binding"/>
    <property type="evidence" value="ECO:0007669"/>
    <property type="project" value="UniProtKB-KW"/>
</dbReference>
<evidence type="ECO:0000313" key="13">
    <source>
        <dbReference type="Proteomes" id="UP000269544"/>
    </source>
</evidence>
<dbReference type="PANTHER" id="PTHR11067:SF9">
    <property type="entry name" value="INOSINE TRIPHOSPHATE PYROPHOSPHATASE"/>
    <property type="match status" value="1"/>
</dbReference>
<gene>
    <name evidence="12" type="ORF">NCTC13079_00882</name>
</gene>
<dbReference type="GO" id="GO:0035870">
    <property type="term" value="F:dITP diphosphatase activity"/>
    <property type="evidence" value="ECO:0007669"/>
    <property type="project" value="UniProtKB-UniRule"/>
</dbReference>
<evidence type="ECO:0000256" key="3">
    <source>
        <dbReference type="ARBA" id="ARBA00022723"/>
    </source>
</evidence>
<comment type="subunit">
    <text evidence="2 10">Homodimer.</text>
</comment>
<dbReference type="GO" id="GO:0009117">
    <property type="term" value="P:nucleotide metabolic process"/>
    <property type="evidence" value="ECO:0007669"/>
    <property type="project" value="UniProtKB-KW"/>
</dbReference>
<evidence type="ECO:0000256" key="4">
    <source>
        <dbReference type="ARBA" id="ARBA00022741"/>
    </source>
</evidence>
<dbReference type="GO" id="GO:0036222">
    <property type="term" value="F:XTP diphosphatase activity"/>
    <property type="evidence" value="ECO:0007669"/>
    <property type="project" value="UniProtKB-UniRule"/>
</dbReference>
<comment type="caution">
    <text evidence="10">Lacks conserved residue(s) required for the propagation of feature annotation.</text>
</comment>
<dbReference type="EC" id="3.6.1.66" evidence="10"/>
<feature type="binding site" evidence="10">
    <location>
        <begin position="147"/>
        <end position="150"/>
    </location>
    <ligand>
        <name>substrate</name>
    </ligand>
</feature>
<dbReference type="OrthoDB" id="9807456at2"/>
<comment type="cofactor">
    <cofactor evidence="10">
        <name>Mg(2+)</name>
        <dbReference type="ChEBI" id="CHEBI:18420"/>
    </cofactor>
    <text evidence="10">Binds 1 Mg(2+) ion per subunit.</text>
</comment>
<dbReference type="GO" id="GO:0017111">
    <property type="term" value="F:ribonucleoside triphosphate phosphatase activity"/>
    <property type="evidence" value="ECO:0007669"/>
    <property type="project" value="InterPro"/>
</dbReference>
<dbReference type="InterPro" id="IPR020922">
    <property type="entry name" value="dITP/XTP_pyrophosphatase"/>
</dbReference>
<evidence type="ECO:0000256" key="10">
    <source>
        <dbReference type="HAMAP-Rule" id="MF_01405"/>
    </source>
</evidence>
<comment type="catalytic activity">
    <reaction evidence="9 10">
        <text>XTP + H2O = XMP + diphosphate + H(+)</text>
        <dbReference type="Rhea" id="RHEA:28610"/>
        <dbReference type="ChEBI" id="CHEBI:15377"/>
        <dbReference type="ChEBI" id="CHEBI:15378"/>
        <dbReference type="ChEBI" id="CHEBI:33019"/>
        <dbReference type="ChEBI" id="CHEBI:57464"/>
        <dbReference type="ChEBI" id="CHEBI:61314"/>
        <dbReference type="EC" id="3.6.1.66"/>
    </reaction>
</comment>
<dbReference type="GO" id="GO:0005829">
    <property type="term" value="C:cytosol"/>
    <property type="evidence" value="ECO:0007669"/>
    <property type="project" value="TreeGrafter"/>
</dbReference>
<feature type="binding site" evidence="10">
    <location>
        <position position="67"/>
    </location>
    <ligand>
        <name>substrate</name>
    </ligand>
</feature>
<keyword evidence="3 10" id="KW-0479">Metal-binding</keyword>
<evidence type="ECO:0000256" key="5">
    <source>
        <dbReference type="ARBA" id="ARBA00022801"/>
    </source>
</evidence>
<feature type="binding site" evidence="10">
    <location>
        <position position="170"/>
    </location>
    <ligand>
        <name>substrate</name>
    </ligand>
</feature>